<evidence type="ECO:0000313" key="13">
    <source>
        <dbReference type="EMBL" id="OJT03352.1"/>
    </source>
</evidence>
<comment type="similarity">
    <text evidence="3">Belongs to the TVP38/TMEM64 family.</text>
</comment>
<keyword evidence="8" id="KW-0333">Golgi apparatus</keyword>
<dbReference type="PANTHER" id="PTHR47549">
    <property type="entry name" value="GOLGI APPARATUS MEMBRANE PROTEIN TVP38-RELATED"/>
    <property type="match status" value="1"/>
</dbReference>
<comment type="caution">
    <text evidence="13">The sequence shown here is derived from an EMBL/GenBank/DDBJ whole genome shotgun (WGS) entry which is preliminary data.</text>
</comment>
<comment type="subcellular location">
    <subcellularLocation>
        <location evidence="2">Golgi apparatus membrane</location>
        <topology evidence="2">Multi-pass membrane protein</topology>
    </subcellularLocation>
</comment>
<dbReference type="AlphaFoldDB" id="A0A1M2V6Z3"/>
<proteinExistence type="inferred from homology"/>
<feature type="transmembrane region" description="Helical" evidence="11">
    <location>
        <begin position="113"/>
        <end position="131"/>
    </location>
</feature>
<keyword evidence="7 11" id="KW-1133">Transmembrane helix</keyword>
<dbReference type="Pfam" id="PF09335">
    <property type="entry name" value="VTT_dom"/>
    <property type="match status" value="1"/>
</dbReference>
<reference evidence="13 14" key="1">
    <citation type="submission" date="2016-10" db="EMBL/GenBank/DDBJ databases">
        <title>Genome sequence of the basidiomycete white-rot fungus Trametes pubescens.</title>
        <authorList>
            <person name="Makela M.R."/>
            <person name="Granchi Z."/>
            <person name="Peng M."/>
            <person name="De Vries R.P."/>
            <person name="Grigoriev I."/>
            <person name="Riley R."/>
            <person name="Hilden K."/>
        </authorList>
    </citation>
    <scope>NUCLEOTIDE SEQUENCE [LARGE SCALE GENOMIC DNA]</scope>
    <source>
        <strain evidence="13 14">FBCC735</strain>
    </source>
</reference>
<dbReference type="InterPro" id="IPR032816">
    <property type="entry name" value="VTT_dom"/>
</dbReference>
<evidence type="ECO:0000256" key="1">
    <source>
        <dbReference type="ARBA" id="ARBA00002978"/>
    </source>
</evidence>
<evidence type="ECO:0000256" key="10">
    <source>
        <dbReference type="SAM" id="MobiDB-lite"/>
    </source>
</evidence>
<dbReference type="PANTHER" id="PTHR47549:SF2">
    <property type="entry name" value="GOLGI APPARATUS MEMBRANE PROTEIN TVP38"/>
    <property type="match status" value="1"/>
</dbReference>
<evidence type="ECO:0000259" key="12">
    <source>
        <dbReference type="Pfam" id="PF09335"/>
    </source>
</evidence>
<dbReference type="STRING" id="154538.A0A1M2V6Z3"/>
<evidence type="ECO:0000256" key="11">
    <source>
        <dbReference type="SAM" id="Phobius"/>
    </source>
</evidence>
<feature type="transmembrane region" description="Helical" evidence="11">
    <location>
        <begin position="143"/>
        <end position="166"/>
    </location>
</feature>
<dbReference type="GO" id="GO:0000139">
    <property type="term" value="C:Golgi membrane"/>
    <property type="evidence" value="ECO:0007669"/>
    <property type="project" value="UniProtKB-SubCell"/>
</dbReference>
<dbReference type="EMBL" id="MNAD01001618">
    <property type="protein sequence ID" value="OJT03352.1"/>
    <property type="molecule type" value="Genomic_DNA"/>
</dbReference>
<sequence length="417" mass="45926">MAVASYNEYPLTYAGADDADRNKQNDVRVDIRNLTRTPSPTPSEAEALSPNKKKRGGFIRSLFNPETYKDRKEFVRLLITGAIIALVVLFIVYQQNIVNWMRPFADWMRRTPGGWLIPIAIMIVLSFPPLFGHEIIAILCGDVWGVWIGFAIVAAGTIVGELANYFVFKYFCTVRSRKWEEKKLSYGLLAEVVRQGGFLMAVILRYSAIPGHLTTTVFATCGMSVFTFLGAAVLSLPTQLATVFLGSAQSNGTVDSKTKTIKTVVAVVTVATTIFAMRYVRIKTEKITPEVVYRRRKARQAKLLAAAGMQTDSEAALVYDDSDNLPLRGRPSQTVKLDGVTLHVPTPQQASSSRGYAPELAPGQWNPHPDAFTAPQAPQRGYSREHARSPSRSAVPTSSPFGAGSPGEPYDAYGRRR</sequence>
<dbReference type="InterPro" id="IPR051076">
    <property type="entry name" value="Golgi_membrane_TVP38/TMEM64"/>
</dbReference>
<accession>A0A1M2V6Z3</accession>
<evidence type="ECO:0000256" key="4">
    <source>
        <dbReference type="ARBA" id="ARBA00013533"/>
    </source>
</evidence>
<dbReference type="OMA" id="NWMRPFA"/>
<feature type="transmembrane region" description="Helical" evidence="11">
    <location>
        <begin position="216"/>
        <end position="240"/>
    </location>
</feature>
<organism evidence="13 14">
    <name type="scientific">Trametes pubescens</name>
    <name type="common">White-rot fungus</name>
    <dbReference type="NCBI Taxonomy" id="154538"/>
    <lineage>
        <taxon>Eukaryota</taxon>
        <taxon>Fungi</taxon>
        <taxon>Dikarya</taxon>
        <taxon>Basidiomycota</taxon>
        <taxon>Agaricomycotina</taxon>
        <taxon>Agaricomycetes</taxon>
        <taxon>Polyporales</taxon>
        <taxon>Polyporaceae</taxon>
        <taxon>Trametes</taxon>
    </lineage>
</organism>
<protein>
    <recommendedName>
        <fullName evidence="4">Golgi apparatus membrane protein TVP38</fullName>
    </recommendedName>
    <alternativeName>
        <fullName evidence="5">Golgi apparatus membrane protein tvp38</fullName>
    </alternativeName>
</protein>
<gene>
    <name evidence="13" type="ORF">TRAPUB_6021</name>
</gene>
<keyword evidence="14" id="KW-1185">Reference proteome</keyword>
<feature type="region of interest" description="Disordered" evidence="10">
    <location>
        <begin position="339"/>
        <end position="417"/>
    </location>
</feature>
<evidence type="ECO:0000256" key="6">
    <source>
        <dbReference type="ARBA" id="ARBA00022692"/>
    </source>
</evidence>
<feature type="domain" description="VTT" evidence="12">
    <location>
        <begin position="133"/>
        <end position="247"/>
    </location>
</feature>
<evidence type="ECO:0000256" key="3">
    <source>
        <dbReference type="ARBA" id="ARBA00008640"/>
    </source>
</evidence>
<dbReference type="Proteomes" id="UP000184267">
    <property type="component" value="Unassembled WGS sequence"/>
</dbReference>
<evidence type="ECO:0000313" key="14">
    <source>
        <dbReference type="Proteomes" id="UP000184267"/>
    </source>
</evidence>
<comment type="function">
    <text evidence="1">Golgi membrane protein involved in vesicular trafficking and spindle migration.</text>
</comment>
<evidence type="ECO:0000256" key="7">
    <source>
        <dbReference type="ARBA" id="ARBA00022989"/>
    </source>
</evidence>
<evidence type="ECO:0000256" key="2">
    <source>
        <dbReference type="ARBA" id="ARBA00004653"/>
    </source>
</evidence>
<evidence type="ECO:0000256" key="9">
    <source>
        <dbReference type="ARBA" id="ARBA00023136"/>
    </source>
</evidence>
<feature type="compositionally biased region" description="Polar residues" evidence="10">
    <location>
        <begin position="390"/>
        <end position="400"/>
    </location>
</feature>
<evidence type="ECO:0000256" key="5">
    <source>
        <dbReference type="ARBA" id="ARBA00020673"/>
    </source>
</evidence>
<evidence type="ECO:0000256" key="8">
    <source>
        <dbReference type="ARBA" id="ARBA00023034"/>
    </source>
</evidence>
<dbReference type="OrthoDB" id="166803at2759"/>
<name>A0A1M2V6Z3_TRAPU</name>
<feature type="transmembrane region" description="Helical" evidence="11">
    <location>
        <begin position="74"/>
        <end position="93"/>
    </location>
</feature>
<keyword evidence="9 11" id="KW-0472">Membrane</keyword>
<feature type="transmembrane region" description="Helical" evidence="11">
    <location>
        <begin position="260"/>
        <end position="280"/>
    </location>
</feature>
<keyword evidence="6 11" id="KW-0812">Transmembrane</keyword>